<proteinExistence type="predicted"/>
<name>I0UTS1_9MICC</name>
<protein>
    <submittedName>
        <fullName evidence="1">PF04237 family protein</fullName>
    </submittedName>
</protein>
<reference evidence="1" key="1">
    <citation type="submission" date="2012-03" db="EMBL/GenBank/DDBJ databases">
        <authorList>
            <person name="Durkin A.S."/>
            <person name="McCorrison J."/>
            <person name="Torralba M."/>
            <person name="Gillis M."/>
            <person name="Methe B."/>
            <person name="Sutton G."/>
            <person name="Nelson K.E."/>
        </authorList>
    </citation>
    <scope>NUCLEOTIDE SEQUENCE [LARGE SCALE GENOMIC DNA]</scope>
    <source>
        <strain evidence="1">F0474</strain>
    </source>
</reference>
<dbReference type="RefSeq" id="WP_006887991.1">
    <property type="nucleotide sequence ID" value="NZ_AJJQ01000027.1"/>
</dbReference>
<dbReference type="AlphaFoldDB" id="I0UTS1"/>
<comment type="caution">
    <text evidence="1">The sequence shown here is derived from an EMBL/GenBank/DDBJ whole genome shotgun (WGS) entry which is preliminary data.</text>
</comment>
<gene>
    <name evidence="1" type="ORF">HMPREF1324_1837</name>
</gene>
<dbReference type="Gene3D" id="3.90.1150.30">
    <property type="match status" value="1"/>
</dbReference>
<accession>I0UTS1</accession>
<dbReference type="Pfam" id="PF04237">
    <property type="entry name" value="YjbR"/>
    <property type="match status" value="1"/>
</dbReference>
<keyword evidence="2" id="KW-1185">Reference proteome</keyword>
<sequence length="197" mass="22429">MFYSTAIFGMRTRFLPQILRVCSLQISKVLLHAGWFEGAVFSANGSERFYYVAAAIRLEGMGTPNSHEITAENLHKVVDQIALTMPLATSDQPFGPRNTVYRISGKIFAMYTDGIGYPIVNLKTDPEESEVLQRMYPSIIPGWHMNKRHWISVGAGKGVTRQLLEELIEDAYLRIMYALPKAKRPIEFRERPVPEKH</sequence>
<dbReference type="InterPro" id="IPR058532">
    <property type="entry name" value="YjbR/MT2646/Rv2570-like"/>
</dbReference>
<organism evidence="1 2">
    <name type="scientific">Rothia aeria F0474</name>
    <dbReference type="NCBI Taxonomy" id="1125724"/>
    <lineage>
        <taxon>Bacteria</taxon>
        <taxon>Bacillati</taxon>
        <taxon>Actinomycetota</taxon>
        <taxon>Actinomycetes</taxon>
        <taxon>Micrococcales</taxon>
        <taxon>Micrococcaceae</taxon>
        <taxon>Rothia</taxon>
    </lineage>
</organism>
<evidence type="ECO:0000313" key="2">
    <source>
        <dbReference type="Proteomes" id="UP000004863"/>
    </source>
</evidence>
<dbReference type="InterPro" id="IPR038056">
    <property type="entry name" value="YjbR-like_sf"/>
</dbReference>
<dbReference type="PANTHER" id="PTHR35145:SF1">
    <property type="entry name" value="CYTOPLASMIC PROTEIN"/>
    <property type="match status" value="1"/>
</dbReference>
<dbReference type="Proteomes" id="UP000004863">
    <property type="component" value="Unassembled WGS sequence"/>
</dbReference>
<dbReference type="EMBL" id="AJJQ01000027">
    <property type="protein sequence ID" value="EID51274.1"/>
    <property type="molecule type" value="Genomic_DNA"/>
</dbReference>
<dbReference type="PATRIC" id="fig|1125724.3.peg.979"/>
<evidence type="ECO:0000313" key="1">
    <source>
        <dbReference type="EMBL" id="EID51274.1"/>
    </source>
</evidence>
<dbReference type="PANTHER" id="PTHR35145">
    <property type="entry name" value="CYTOPLASMIC PROTEIN-RELATED"/>
    <property type="match status" value="1"/>
</dbReference>
<dbReference type="SUPFAM" id="SSF142906">
    <property type="entry name" value="YjbR-like"/>
    <property type="match status" value="1"/>
</dbReference>
<dbReference type="InterPro" id="IPR007351">
    <property type="entry name" value="YjbR"/>
</dbReference>